<dbReference type="AlphaFoldDB" id="A4QMK9"/>
<accession>A4QMK9</accession>
<evidence type="ECO:0000313" key="1">
    <source>
        <dbReference type="EMBL" id="ABP35375.1"/>
    </source>
</evidence>
<organism evidence="1">
    <name type="scientific">Pinus koraiensis</name>
    <name type="common">Korean pine</name>
    <dbReference type="NCBI Taxonomy" id="88728"/>
    <lineage>
        <taxon>Eukaryota</taxon>
        <taxon>Viridiplantae</taxon>
        <taxon>Streptophyta</taxon>
        <taxon>Embryophyta</taxon>
        <taxon>Tracheophyta</taxon>
        <taxon>Spermatophyta</taxon>
        <taxon>Pinopsida</taxon>
        <taxon>Pinidae</taxon>
        <taxon>Conifers I</taxon>
        <taxon>Pinales</taxon>
        <taxon>Pinaceae</taxon>
        <taxon>Pinus</taxon>
        <taxon>Pinus subgen. Strobus</taxon>
    </lineage>
</organism>
<geneLocation type="chloroplast" evidence="1"/>
<sequence length="56" mass="6421">MCKCRSRSRVGQVVSRYINCLNRGYGSLFCGSNSFLQRTHFRTKSWLITHGGRHSA</sequence>
<reference evidence="1" key="1">
    <citation type="submission" date="2007-04" db="EMBL/GenBank/DDBJ databases">
        <authorList>
            <person name="Noh E.W."/>
            <person name="Lee J.S."/>
            <person name="Choi Y.I."/>
            <person name="Han M.S."/>
            <person name="Yi Y.S."/>
            <person name="Han S.U."/>
        </authorList>
    </citation>
    <scope>NUCLEOTIDE SEQUENCE</scope>
</reference>
<keyword evidence="1" id="KW-0150">Chloroplast</keyword>
<dbReference type="EMBL" id="AY228468">
    <property type="protein sequence ID" value="ABP35375.1"/>
    <property type="molecule type" value="Genomic_DNA"/>
</dbReference>
<keyword evidence="1" id="KW-0934">Plastid</keyword>
<name>A4QMK9_PINKO</name>
<proteinExistence type="predicted"/>
<protein>
    <submittedName>
        <fullName evidence="1">ORF56c</fullName>
    </submittedName>
</protein>